<organism evidence="2 3">
    <name type="scientific">Gigaspora margarita</name>
    <dbReference type="NCBI Taxonomy" id="4874"/>
    <lineage>
        <taxon>Eukaryota</taxon>
        <taxon>Fungi</taxon>
        <taxon>Fungi incertae sedis</taxon>
        <taxon>Mucoromycota</taxon>
        <taxon>Glomeromycotina</taxon>
        <taxon>Glomeromycetes</taxon>
        <taxon>Diversisporales</taxon>
        <taxon>Gigasporaceae</taxon>
        <taxon>Gigaspora</taxon>
    </lineage>
</organism>
<sequence>DILYNTNQTRYENDDMMNYENTQHENMIEDNIFQLINEDPQSEELQMNMVFCSWDHAMNEIEKYGKRQGFKTCCYRIEKNNGCIRRYTLPESTKSKDQKKETTSKRIGCTWQINLSCPKKNNSNKIIYITKLVEEHKNHNLDREHFDFRENLEFTMDMVKDVEFYVTKMNCSPQQIRKALEEKYSVKIYMPVLHRVIKRFRPKPNNQANDASHLYEELLKKKETDPRWYIEVDWDPHSKCLRRLFYMSPDQIERWLKFGDVILNDNTAATNHYEMALSLFLALTDDETKEAHAWILQQIKKATFEATPHVIFTDADPALIAAIRDEFSTTHALNCMFHIAQNLPLNLKSTLRDRYDEFIKDFFEVQRSSFISIFEYRWKCLLEKYNNENVVSYLQRVLYTNKESWAKAFVLKLFTAGMSSTSR</sequence>
<feature type="domain" description="MULE transposase" evidence="1">
    <location>
        <begin position="269"/>
        <end position="342"/>
    </location>
</feature>
<protein>
    <submittedName>
        <fullName evidence="2">19784_t:CDS:1</fullName>
    </submittedName>
</protein>
<evidence type="ECO:0000313" key="3">
    <source>
        <dbReference type="Proteomes" id="UP000789901"/>
    </source>
</evidence>
<dbReference type="Pfam" id="PF10551">
    <property type="entry name" value="MULE"/>
    <property type="match status" value="1"/>
</dbReference>
<comment type="caution">
    <text evidence="2">The sequence shown here is derived from an EMBL/GenBank/DDBJ whole genome shotgun (WGS) entry which is preliminary data.</text>
</comment>
<dbReference type="PANTHER" id="PTHR31669">
    <property type="entry name" value="PROTEIN FAR1-RELATED SEQUENCE 10-RELATED"/>
    <property type="match status" value="1"/>
</dbReference>
<gene>
    <name evidence="2" type="ORF">GMARGA_LOCUS40577</name>
</gene>
<dbReference type="EMBL" id="CAJVQB010104438">
    <property type="protein sequence ID" value="CAG8851131.1"/>
    <property type="molecule type" value="Genomic_DNA"/>
</dbReference>
<feature type="non-terminal residue" evidence="2">
    <location>
        <position position="423"/>
    </location>
</feature>
<proteinExistence type="predicted"/>
<feature type="non-terminal residue" evidence="2">
    <location>
        <position position="1"/>
    </location>
</feature>
<evidence type="ECO:0000313" key="2">
    <source>
        <dbReference type="EMBL" id="CAG8851131.1"/>
    </source>
</evidence>
<dbReference type="PANTHER" id="PTHR31669:SF306">
    <property type="entry name" value="PROTEIN FAR1-RELATED SEQUENCE"/>
    <property type="match status" value="1"/>
</dbReference>
<dbReference type="Proteomes" id="UP000789901">
    <property type="component" value="Unassembled WGS sequence"/>
</dbReference>
<evidence type="ECO:0000259" key="1">
    <source>
        <dbReference type="Pfam" id="PF10551"/>
    </source>
</evidence>
<keyword evidence="3" id="KW-1185">Reference proteome</keyword>
<reference evidence="2 3" key="1">
    <citation type="submission" date="2021-06" db="EMBL/GenBank/DDBJ databases">
        <authorList>
            <person name="Kallberg Y."/>
            <person name="Tangrot J."/>
            <person name="Rosling A."/>
        </authorList>
    </citation>
    <scope>NUCLEOTIDE SEQUENCE [LARGE SCALE GENOMIC DNA]</scope>
    <source>
        <strain evidence="2 3">120-4 pot B 10/14</strain>
    </source>
</reference>
<name>A0ABN7XBB9_GIGMA</name>
<dbReference type="InterPro" id="IPR018289">
    <property type="entry name" value="MULE_transposase_dom"/>
</dbReference>
<accession>A0ABN7XBB9</accession>
<dbReference type="InterPro" id="IPR031052">
    <property type="entry name" value="FHY3/FAR1"/>
</dbReference>